<accession>A0A222MWR4</accession>
<proteinExistence type="predicted"/>
<dbReference type="EMBL" id="CP022347">
    <property type="protein sequence ID" value="ASQ30098.1"/>
    <property type="molecule type" value="Genomic_DNA"/>
</dbReference>
<feature type="coiled-coil region" evidence="3">
    <location>
        <begin position="4"/>
        <end position="45"/>
    </location>
</feature>
<evidence type="ECO:0000313" key="5">
    <source>
        <dbReference type="EMBL" id="ASQ30098.1"/>
    </source>
</evidence>
<evidence type="ECO:0000256" key="1">
    <source>
        <dbReference type="ARBA" id="ARBA00023224"/>
    </source>
</evidence>
<keyword evidence="3" id="KW-0175">Coiled coil</keyword>
<dbReference type="SUPFAM" id="SSF58104">
    <property type="entry name" value="Methyl-accepting chemotaxis protein (MCP) signaling domain"/>
    <property type="match status" value="1"/>
</dbReference>
<gene>
    <name evidence="5" type="ORF">CAV_0431</name>
</gene>
<keyword evidence="5" id="KW-0675">Receptor</keyword>
<sequence length="383" mass="42444">MFFGSKKEEKSADLQQEIQKLQVQVQQLKSENAQLKENLKSQTSSDAASKQVSLLLDNLIDGILANVTKIQGDMTNNVKQADIIANSSESTVSAMNELSQVTSSINDSLNSIVESADRSRDTAGTLHRSVDEITNVINLIKDVSDQTNLLALNAAIEAARAGEHGRGFAVVADEVRKLAEKTQKATAEVEMNINLLKQNANEMFTQSEQVEKVSISSSEYISQFSSKFEELKDEANSSNHHAMGITSETFISLVELDHVVFKLNGYRAIIAGKGETLPDHTSCRLGKWFADEGKEIFGYSHLFSKIEEPHKEVHENMNIAIKLAASEKIDEDTQKQILQRCEAAEKNSQKLFGIFTELLDFHRKQGANSTPNHTQAEENEESK</sequence>
<dbReference type="PANTHER" id="PTHR32089:SF112">
    <property type="entry name" value="LYSOZYME-LIKE PROTEIN-RELATED"/>
    <property type="match status" value="1"/>
</dbReference>
<dbReference type="SMART" id="SM00283">
    <property type="entry name" value="MA"/>
    <property type="match status" value="1"/>
</dbReference>
<keyword evidence="1 2" id="KW-0807">Transducer</keyword>
<dbReference type="PROSITE" id="PS50111">
    <property type="entry name" value="CHEMOTAXIS_TRANSDUC_2"/>
    <property type="match status" value="1"/>
</dbReference>
<feature type="domain" description="Methyl-accepting transducer" evidence="4">
    <location>
        <begin position="60"/>
        <end position="237"/>
    </location>
</feature>
<name>A0A222MWR4_9BACT</name>
<dbReference type="GO" id="GO:0007165">
    <property type="term" value="P:signal transduction"/>
    <property type="evidence" value="ECO:0007669"/>
    <property type="project" value="UniProtKB-KW"/>
</dbReference>
<organism evidence="5 6">
    <name type="scientific">Campylobacter avium LMG 24591</name>
    <dbReference type="NCBI Taxonomy" id="522484"/>
    <lineage>
        <taxon>Bacteria</taxon>
        <taxon>Pseudomonadati</taxon>
        <taxon>Campylobacterota</taxon>
        <taxon>Epsilonproteobacteria</taxon>
        <taxon>Campylobacterales</taxon>
        <taxon>Campylobacteraceae</taxon>
        <taxon>Campylobacter</taxon>
    </lineage>
</organism>
<dbReference type="Gene3D" id="1.20.120.30">
    <property type="entry name" value="Aspartate receptor, ligand-binding domain"/>
    <property type="match status" value="1"/>
</dbReference>
<dbReference type="GO" id="GO:0016020">
    <property type="term" value="C:membrane"/>
    <property type="evidence" value="ECO:0007669"/>
    <property type="project" value="InterPro"/>
</dbReference>
<dbReference type="Gene3D" id="1.10.287.950">
    <property type="entry name" value="Methyl-accepting chemotaxis protein"/>
    <property type="match status" value="1"/>
</dbReference>
<dbReference type="Pfam" id="PF00015">
    <property type="entry name" value="MCPsignal"/>
    <property type="match status" value="1"/>
</dbReference>
<dbReference type="InterPro" id="IPR025991">
    <property type="entry name" value="Chemoreceptor_zinc-bind_dom"/>
</dbReference>
<evidence type="ECO:0000256" key="3">
    <source>
        <dbReference type="SAM" id="Coils"/>
    </source>
</evidence>
<dbReference type="InterPro" id="IPR004089">
    <property type="entry name" value="MCPsignal_dom"/>
</dbReference>
<reference evidence="5 6" key="1">
    <citation type="submission" date="2017-07" db="EMBL/GenBank/DDBJ databases">
        <title>Analysis of two Campylobacter avium genomes and identification of a novel hippuricase gene.</title>
        <authorList>
            <person name="Miller W.G."/>
            <person name="Chapman M.H."/>
            <person name="Yee E."/>
            <person name="Revez J."/>
            <person name="Bono J.L."/>
            <person name="Rossi M."/>
        </authorList>
    </citation>
    <scope>NUCLEOTIDE SEQUENCE [LARGE SCALE GENOMIC DNA]</scope>
    <source>
        <strain evidence="5 6">LMG 24591</strain>
    </source>
</reference>
<dbReference type="Proteomes" id="UP000201169">
    <property type="component" value="Chromosome"/>
</dbReference>
<dbReference type="Pfam" id="PF13682">
    <property type="entry name" value="CZB"/>
    <property type="match status" value="1"/>
</dbReference>
<dbReference type="AlphaFoldDB" id="A0A222MWR4"/>
<evidence type="ECO:0000313" key="6">
    <source>
        <dbReference type="Proteomes" id="UP000201169"/>
    </source>
</evidence>
<evidence type="ECO:0000256" key="2">
    <source>
        <dbReference type="PROSITE-ProRule" id="PRU00284"/>
    </source>
</evidence>
<dbReference type="KEGG" id="cavi:CAV_0431"/>
<evidence type="ECO:0000259" key="4">
    <source>
        <dbReference type="PROSITE" id="PS50111"/>
    </source>
</evidence>
<protein>
    <submittedName>
        <fullName evidence="5">MCP-domain signal transduction protein (Chemoreceptor zinc-binding domain)</fullName>
    </submittedName>
</protein>
<dbReference type="OrthoDB" id="9765597at2"/>
<dbReference type="PANTHER" id="PTHR32089">
    <property type="entry name" value="METHYL-ACCEPTING CHEMOTAXIS PROTEIN MCPB"/>
    <property type="match status" value="1"/>
</dbReference>
<keyword evidence="6" id="KW-1185">Reference proteome</keyword>